<accession>A0A372IMG8</accession>
<dbReference type="Pfam" id="PF01565">
    <property type="entry name" value="FAD_binding_4"/>
    <property type="match status" value="1"/>
</dbReference>
<dbReference type="PANTHER" id="PTHR43762">
    <property type="entry name" value="L-GULONOLACTONE OXIDASE"/>
    <property type="match status" value="1"/>
</dbReference>
<dbReference type="OrthoDB" id="9768764at2"/>
<dbReference type="SUPFAM" id="SSF56176">
    <property type="entry name" value="FAD-binding/transporter-associated domain-like"/>
    <property type="match status" value="1"/>
</dbReference>
<dbReference type="InterPro" id="IPR010031">
    <property type="entry name" value="FAD_lactone_oxidase-like"/>
</dbReference>
<dbReference type="AlphaFoldDB" id="A0A372IMG8"/>
<reference evidence="2 3" key="1">
    <citation type="submission" date="2018-08" db="EMBL/GenBank/DDBJ databases">
        <title>Acidipila sp. 4G-K13, an acidobacterium isolated from forest soil.</title>
        <authorList>
            <person name="Gao Z.-H."/>
            <person name="Qiu L.-H."/>
        </authorList>
    </citation>
    <scope>NUCLEOTIDE SEQUENCE [LARGE SCALE GENOMIC DNA]</scope>
    <source>
        <strain evidence="2 3">4G-K13</strain>
    </source>
</reference>
<keyword evidence="3" id="KW-1185">Reference proteome</keyword>
<dbReference type="InterPro" id="IPR016169">
    <property type="entry name" value="FAD-bd_PCMH_sub2"/>
</dbReference>
<evidence type="ECO:0000313" key="3">
    <source>
        <dbReference type="Proteomes" id="UP000264702"/>
    </source>
</evidence>
<comment type="caution">
    <text evidence="2">The sequence shown here is derived from an EMBL/GenBank/DDBJ whole genome shotgun (WGS) entry which is preliminary data.</text>
</comment>
<dbReference type="EMBL" id="QVQT01000004">
    <property type="protein sequence ID" value="RFU16094.1"/>
    <property type="molecule type" value="Genomic_DNA"/>
</dbReference>
<feature type="domain" description="FAD-binding PCMH-type" evidence="1">
    <location>
        <begin position="6"/>
        <end position="184"/>
    </location>
</feature>
<dbReference type="Proteomes" id="UP000264702">
    <property type="component" value="Unassembled WGS sequence"/>
</dbReference>
<dbReference type="PROSITE" id="PS51387">
    <property type="entry name" value="FAD_PCMH"/>
    <property type="match status" value="1"/>
</dbReference>
<proteinExistence type="predicted"/>
<protein>
    <submittedName>
        <fullName evidence="2">FAD-binding oxidoreductase</fullName>
    </submittedName>
</protein>
<gene>
    <name evidence="2" type="ORF">D0Y96_11770</name>
</gene>
<evidence type="ECO:0000313" key="2">
    <source>
        <dbReference type="EMBL" id="RFU16094.1"/>
    </source>
</evidence>
<dbReference type="InterPro" id="IPR016166">
    <property type="entry name" value="FAD-bd_PCMH"/>
</dbReference>
<sequence>MARSDSRPRFESWGRYPEMQAEVVPLHWTADYPLAKPPAAKQLVVGAGRSYGDVCLLENGTLIQTLGMDRLLHFDRETGVLRCEAGVTLAQILDFAVPRGFFLPVTPGTKYVTVGGAIANDIHGKNHHVAGTFGHHVLQFELVRSDGNRILCSPTVNASWFAATIGGMGLTGMIAWAEVKLRPIVSRQIDYHGEKFVGIDEFLTLSRNAKAEYTVAWIDCVATGKNFARGIFMQGEHTKEPGELKKSPQPWLSFPFDLPAVALNRFSMAAFNTVYYHKQFPKQKTAKVDYEPFFYPLDSVLHWNRMYGKNGLLQFQNVLPHASGREGMIEILKAITRSGLASFLAVIKFFGDIPSLGMMSFPQPGIMLALDFPIREEVSFDLLERLAKITLEHGGRMYSAKDARMTAAQYQTFYPQWQEFARYIDPGFDSAFWQRVTGRRPIDE</sequence>
<dbReference type="InterPro" id="IPR036318">
    <property type="entry name" value="FAD-bd_PCMH-like_sf"/>
</dbReference>
<dbReference type="GO" id="GO:0003885">
    <property type="term" value="F:D-arabinono-1,4-lactone oxidase activity"/>
    <property type="evidence" value="ECO:0007669"/>
    <property type="project" value="TreeGrafter"/>
</dbReference>
<dbReference type="InterPro" id="IPR006094">
    <property type="entry name" value="Oxid_FAD_bind_N"/>
</dbReference>
<dbReference type="PANTHER" id="PTHR43762:SF1">
    <property type="entry name" value="D-ARABINONO-1,4-LACTONE OXIDASE"/>
    <property type="match status" value="1"/>
</dbReference>
<name>A0A372IMG8_9BACT</name>
<organism evidence="2 3">
    <name type="scientific">Paracidobacterium acidisoli</name>
    <dbReference type="NCBI Taxonomy" id="2303751"/>
    <lineage>
        <taxon>Bacteria</taxon>
        <taxon>Pseudomonadati</taxon>
        <taxon>Acidobacteriota</taxon>
        <taxon>Terriglobia</taxon>
        <taxon>Terriglobales</taxon>
        <taxon>Acidobacteriaceae</taxon>
        <taxon>Paracidobacterium</taxon>
    </lineage>
</organism>
<dbReference type="Gene3D" id="3.30.465.10">
    <property type="match status" value="1"/>
</dbReference>
<evidence type="ECO:0000259" key="1">
    <source>
        <dbReference type="PROSITE" id="PS51387"/>
    </source>
</evidence>
<dbReference type="GO" id="GO:0071949">
    <property type="term" value="F:FAD binding"/>
    <property type="evidence" value="ECO:0007669"/>
    <property type="project" value="InterPro"/>
</dbReference>